<evidence type="ECO:0000313" key="2">
    <source>
        <dbReference type="Proteomes" id="UP001056120"/>
    </source>
</evidence>
<proteinExistence type="predicted"/>
<evidence type="ECO:0000313" key="1">
    <source>
        <dbReference type="EMBL" id="KAI3784347.1"/>
    </source>
</evidence>
<sequence>MPPRRYPDNTVANTSEASAETTAIATLLTQQLAVVLPTIVTQINNSTGGSSGSVCTFKHFNSCNPHKYLGCEGATGLLQWFEGMENTFEMSDCPDELKVKYASSAFQRRALTWWNAEKKIRGREGALAMTWDKLKEIMIEEFCPSNEMKKLEIELWDLTQDSEESEAYTTRFHELCILVPHLVTPLTQMIDRYIGGLPPQIRGTVMGSSPSTLEAAIRLSASLTDDLVKSGVLFRKGDKRVKEEVAKKPEYRHKKQKTSKSFAMVTPTVPVAQVAPRPAPGRKPYNGPHPMCARLGHFVNACRVAEKAATTQTATPAIINGRACYECGAPDHYKNQCPKLNNNNRGARARTFAIGATEARNDNAVVTGTFLINNRYASILFDTGADKSFVSLEFEPLLKTCRTALEPSYTIEIADGKLTVVHSVVRGCALTLNDHTFSIDLIPITLGSFDIIVGMDWLSHNHAEINCSEKLIRIPLPSGETLKIFGEKPCKGLKFISCMKARRYLRKRYYAFLAHVVKKSEEKKLQDIPIIRDFPEVFPDDLHGLPLTRQVEFRIDLLPGPNPIAKSPYRLAPSEMQELSSQLQELLDKGFIRPSFSPWGAPVLFLKKKDGSFRMCIDYRELNKLTIKNRYPLPRIDDLFDQLQGATCFSKIDLRSGYHQLRVHEEDIPKTAFRTRYGHYEFMVMPFGLTNAPAVFMDLMNRVCKPYLDQFVIVFIDDILIYSRTKEDHTTHLKLILELLKKEQLYAKFSKCEFWLREIHFLGHVINNQGIHVDPAKVTAIKNWSTPSTPSEIRSFLGLAGYYRRFIPNFSKIALPLTTLTHKNKPFVWEQKQEDAFQTLKQKMCNSPILSLPDGNDDFVVYCDASNQGLGCVLMQRDKVIAYASRQLKVHEKNYTTHDLELGAVVFALKIWRQYLYGTKCVVFTDHKSLQHILNQKELNMRQ</sequence>
<reference evidence="2" key="1">
    <citation type="journal article" date="2022" name="Mol. Ecol. Resour.">
        <title>The genomes of chicory, endive, great burdock and yacon provide insights into Asteraceae palaeo-polyploidization history and plant inulin production.</title>
        <authorList>
            <person name="Fan W."/>
            <person name="Wang S."/>
            <person name="Wang H."/>
            <person name="Wang A."/>
            <person name="Jiang F."/>
            <person name="Liu H."/>
            <person name="Zhao H."/>
            <person name="Xu D."/>
            <person name="Zhang Y."/>
        </authorList>
    </citation>
    <scope>NUCLEOTIDE SEQUENCE [LARGE SCALE GENOMIC DNA]</scope>
    <source>
        <strain evidence="2">cv. Yunnan</strain>
    </source>
</reference>
<comment type="caution">
    <text evidence="1">The sequence shown here is derived from an EMBL/GenBank/DDBJ whole genome shotgun (WGS) entry which is preliminary data.</text>
</comment>
<keyword evidence="2" id="KW-1185">Reference proteome</keyword>
<organism evidence="1 2">
    <name type="scientific">Smallanthus sonchifolius</name>
    <dbReference type="NCBI Taxonomy" id="185202"/>
    <lineage>
        <taxon>Eukaryota</taxon>
        <taxon>Viridiplantae</taxon>
        <taxon>Streptophyta</taxon>
        <taxon>Embryophyta</taxon>
        <taxon>Tracheophyta</taxon>
        <taxon>Spermatophyta</taxon>
        <taxon>Magnoliopsida</taxon>
        <taxon>eudicotyledons</taxon>
        <taxon>Gunneridae</taxon>
        <taxon>Pentapetalae</taxon>
        <taxon>asterids</taxon>
        <taxon>campanulids</taxon>
        <taxon>Asterales</taxon>
        <taxon>Asteraceae</taxon>
        <taxon>Asteroideae</taxon>
        <taxon>Heliantheae alliance</taxon>
        <taxon>Millerieae</taxon>
        <taxon>Smallanthus</taxon>
    </lineage>
</organism>
<gene>
    <name evidence="1" type="ORF">L1987_43445</name>
</gene>
<accession>A0ACB9GNP6</accession>
<protein>
    <submittedName>
        <fullName evidence="1">Uncharacterized protein</fullName>
    </submittedName>
</protein>
<dbReference type="Proteomes" id="UP001056120">
    <property type="component" value="Linkage Group LG14"/>
</dbReference>
<dbReference type="EMBL" id="CM042031">
    <property type="protein sequence ID" value="KAI3784347.1"/>
    <property type="molecule type" value="Genomic_DNA"/>
</dbReference>
<name>A0ACB9GNP6_9ASTR</name>
<reference evidence="1 2" key="2">
    <citation type="journal article" date="2022" name="Mol. Ecol. Resour.">
        <title>The genomes of chicory, endive, great burdock and yacon provide insights into Asteraceae paleo-polyploidization history and plant inulin production.</title>
        <authorList>
            <person name="Fan W."/>
            <person name="Wang S."/>
            <person name="Wang H."/>
            <person name="Wang A."/>
            <person name="Jiang F."/>
            <person name="Liu H."/>
            <person name="Zhao H."/>
            <person name="Xu D."/>
            <person name="Zhang Y."/>
        </authorList>
    </citation>
    <scope>NUCLEOTIDE SEQUENCE [LARGE SCALE GENOMIC DNA]</scope>
    <source>
        <strain evidence="2">cv. Yunnan</strain>
        <tissue evidence="1">Leaves</tissue>
    </source>
</reference>